<accession>A0A841FYJ0</accession>
<comment type="caution">
    <text evidence="2">The sequence shown here is derived from an EMBL/GenBank/DDBJ whole genome shotgun (WGS) entry which is preliminary data.</text>
</comment>
<evidence type="ECO:0000313" key="2">
    <source>
        <dbReference type="EMBL" id="MBB6038417.1"/>
    </source>
</evidence>
<keyword evidence="1" id="KW-0812">Transmembrane</keyword>
<proteinExistence type="predicted"/>
<evidence type="ECO:0000256" key="1">
    <source>
        <dbReference type="SAM" id="Phobius"/>
    </source>
</evidence>
<dbReference type="EMBL" id="JACHGT010000016">
    <property type="protein sequence ID" value="MBB6038417.1"/>
    <property type="molecule type" value="Genomic_DNA"/>
</dbReference>
<name>A0A841FYJ0_9ACTN</name>
<organism evidence="2 3">
    <name type="scientific">Phytomonospora endophytica</name>
    <dbReference type="NCBI Taxonomy" id="714109"/>
    <lineage>
        <taxon>Bacteria</taxon>
        <taxon>Bacillati</taxon>
        <taxon>Actinomycetota</taxon>
        <taxon>Actinomycetes</taxon>
        <taxon>Micromonosporales</taxon>
        <taxon>Micromonosporaceae</taxon>
        <taxon>Phytomonospora</taxon>
    </lineage>
</organism>
<dbReference type="AlphaFoldDB" id="A0A841FYJ0"/>
<keyword evidence="3" id="KW-1185">Reference proteome</keyword>
<feature type="transmembrane region" description="Helical" evidence="1">
    <location>
        <begin position="6"/>
        <end position="23"/>
    </location>
</feature>
<protein>
    <submittedName>
        <fullName evidence="2">Uncharacterized protein</fullName>
    </submittedName>
</protein>
<evidence type="ECO:0000313" key="3">
    <source>
        <dbReference type="Proteomes" id="UP000548476"/>
    </source>
</evidence>
<sequence length="29" mass="3481">MFLKAVGCLTLMLLAAWMLGMWIRRQRRD</sequence>
<keyword evidence="1" id="KW-1133">Transmembrane helix</keyword>
<gene>
    <name evidence="2" type="ORF">HNR73_006300</name>
</gene>
<dbReference type="Proteomes" id="UP000548476">
    <property type="component" value="Unassembled WGS sequence"/>
</dbReference>
<keyword evidence="1" id="KW-0472">Membrane</keyword>
<reference evidence="2 3" key="1">
    <citation type="submission" date="2020-08" db="EMBL/GenBank/DDBJ databases">
        <title>Genomic Encyclopedia of Type Strains, Phase IV (KMG-IV): sequencing the most valuable type-strain genomes for metagenomic binning, comparative biology and taxonomic classification.</title>
        <authorList>
            <person name="Goeker M."/>
        </authorList>
    </citation>
    <scope>NUCLEOTIDE SEQUENCE [LARGE SCALE GENOMIC DNA]</scope>
    <source>
        <strain evidence="2 3">YIM 65646</strain>
    </source>
</reference>